<feature type="region of interest" description="Disordered" evidence="1">
    <location>
        <begin position="1"/>
        <end position="52"/>
    </location>
</feature>
<feature type="non-terminal residue" evidence="2">
    <location>
        <position position="116"/>
    </location>
</feature>
<evidence type="ECO:0000313" key="2">
    <source>
        <dbReference type="EMBL" id="KAK7079614.1"/>
    </source>
</evidence>
<accession>A0AAN9A9W0</accession>
<organism evidence="2 3">
    <name type="scientific">Halocaridina rubra</name>
    <name type="common">Hawaiian red shrimp</name>
    <dbReference type="NCBI Taxonomy" id="373956"/>
    <lineage>
        <taxon>Eukaryota</taxon>
        <taxon>Metazoa</taxon>
        <taxon>Ecdysozoa</taxon>
        <taxon>Arthropoda</taxon>
        <taxon>Crustacea</taxon>
        <taxon>Multicrustacea</taxon>
        <taxon>Malacostraca</taxon>
        <taxon>Eumalacostraca</taxon>
        <taxon>Eucarida</taxon>
        <taxon>Decapoda</taxon>
        <taxon>Pleocyemata</taxon>
        <taxon>Caridea</taxon>
        <taxon>Atyoidea</taxon>
        <taxon>Atyidae</taxon>
        <taxon>Halocaridina</taxon>
    </lineage>
</organism>
<proteinExistence type="predicted"/>
<protein>
    <submittedName>
        <fullName evidence="2">Uncharacterized protein</fullName>
    </submittedName>
</protein>
<dbReference type="Proteomes" id="UP001381693">
    <property type="component" value="Unassembled WGS sequence"/>
</dbReference>
<dbReference type="EMBL" id="JAXCGZ010006661">
    <property type="protein sequence ID" value="KAK7079614.1"/>
    <property type="molecule type" value="Genomic_DNA"/>
</dbReference>
<sequence length="116" mass="13258">MQRRNKALRDSLPEDYNVYPTDSVPPYEEEEEGREKDLAEPIVGNEKETEEQLQCGCYDEADQVKPDPLRKALQAKIALEKLKRKTKTQKEQFLEKVKMCQGKAVEGNGSETEAAK</sequence>
<name>A0AAN9A9W0_HALRR</name>
<dbReference type="AlphaFoldDB" id="A0AAN9A9W0"/>
<reference evidence="2 3" key="1">
    <citation type="submission" date="2023-11" db="EMBL/GenBank/DDBJ databases">
        <title>Halocaridina rubra genome assembly.</title>
        <authorList>
            <person name="Smith C."/>
        </authorList>
    </citation>
    <scope>NUCLEOTIDE SEQUENCE [LARGE SCALE GENOMIC DNA]</scope>
    <source>
        <strain evidence="2">EP-1</strain>
        <tissue evidence="2">Whole</tissue>
    </source>
</reference>
<evidence type="ECO:0000256" key="1">
    <source>
        <dbReference type="SAM" id="MobiDB-lite"/>
    </source>
</evidence>
<evidence type="ECO:0000313" key="3">
    <source>
        <dbReference type="Proteomes" id="UP001381693"/>
    </source>
</evidence>
<comment type="caution">
    <text evidence="2">The sequence shown here is derived from an EMBL/GenBank/DDBJ whole genome shotgun (WGS) entry which is preliminary data.</text>
</comment>
<keyword evidence="3" id="KW-1185">Reference proteome</keyword>
<gene>
    <name evidence="2" type="ORF">SK128_017874</name>
</gene>